<dbReference type="Proteomes" id="UP000002881">
    <property type="component" value="Chromosome"/>
</dbReference>
<reference evidence="2 3" key="1">
    <citation type="journal article" date="2012" name="Genome Biol. Evol.">
        <title>Genome Sequence of the Mesophilic Thermotogales Bacterium Mesotoga prima MesG1.Ag.4.2 Reveals the Largest Thermotogales Genome To Date.</title>
        <authorList>
            <person name="Zhaxybayeva O."/>
            <person name="Swithers K.S."/>
            <person name="Foght J."/>
            <person name="Green A.G."/>
            <person name="Bruce D."/>
            <person name="Detter C."/>
            <person name="Han S."/>
            <person name="Teshima H."/>
            <person name="Han J."/>
            <person name="Woyke T."/>
            <person name="Pitluck S."/>
            <person name="Nolan M."/>
            <person name="Ivanova N."/>
            <person name="Pati A."/>
            <person name="Land M.L."/>
            <person name="Dlutek M."/>
            <person name="Doolittle W.F."/>
            <person name="Noll K.M."/>
            <person name="Nesbo C.L."/>
        </authorList>
    </citation>
    <scope>NUCLEOTIDE SEQUENCE [LARGE SCALE GENOMIC DNA]</scope>
    <source>
        <strain evidence="3">mesG1.Ag.4.2</strain>
    </source>
</reference>
<keyword evidence="3" id="KW-1185">Reference proteome</keyword>
<dbReference type="RefSeq" id="WP_014730743.1">
    <property type="nucleotide sequence ID" value="NC_017934.1"/>
</dbReference>
<dbReference type="KEGG" id="mpg:Theba_1029"/>
<dbReference type="STRING" id="660470.Theba_1029"/>
<accession>I2F481</accession>
<dbReference type="SUPFAM" id="SSF52833">
    <property type="entry name" value="Thioredoxin-like"/>
    <property type="match status" value="1"/>
</dbReference>
<dbReference type="InterPro" id="IPR036249">
    <property type="entry name" value="Thioredoxin-like_sf"/>
</dbReference>
<evidence type="ECO:0000313" key="3">
    <source>
        <dbReference type="Proteomes" id="UP000002881"/>
    </source>
</evidence>
<dbReference type="Pfam" id="PF13098">
    <property type="entry name" value="Thioredoxin_2"/>
    <property type="match status" value="1"/>
</dbReference>
<gene>
    <name evidence="2" type="ORF">Theba_1029</name>
</gene>
<proteinExistence type="predicted"/>
<organism evidence="2 3">
    <name type="scientific">Mesotoga prima MesG1.Ag.4.2</name>
    <dbReference type="NCBI Taxonomy" id="660470"/>
    <lineage>
        <taxon>Bacteria</taxon>
        <taxon>Thermotogati</taxon>
        <taxon>Thermotogota</taxon>
        <taxon>Thermotogae</taxon>
        <taxon>Kosmotogales</taxon>
        <taxon>Kosmotogaceae</taxon>
        <taxon>Mesotoga</taxon>
    </lineage>
</organism>
<dbReference type="HOGENOM" id="CLU_1239653_0_0_0"/>
<name>I2F481_9BACT</name>
<protein>
    <submittedName>
        <fullName evidence="2">Thioredoxin-related protein</fullName>
    </submittedName>
</protein>
<feature type="domain" description="Thioredoxin-like fold" evidence="1">
    <location>
        <begin position="34"/>
        <end position="140"/>
    </location>
</feature>
<dbReference type="Gene3D" id="3.40.30.10">
    <property type="entry name" value="Glutaredoxin"/>
    <property type="match status" value="1"/>
</dbReference>
<dbReference type="InterPro" id="IPR012336">
    <property type="entry name" value="Thioredoxin-like_fold"/>
</dbReference>
<dbReference type="GeneID" id="87106860"/>
<sequence length="224" mass="25795" precursor="true">MKKVVFLLVLLLPGIIFSYVGMLDDFDTALKLAKIEDKEAIVMFSDTSCVYCVKFVKETLADETVQDLLKAGFVFSQIYKSNPGNASYVVGEEWKEMSYGELYAYFQIRGTPTFWFFTSENALLTNLPGYVPAKDFTTILRFLGERAYETATFEDYRSKESTFMGEPKIVRVSEEDYNYVLQNDPIAREYKDQEVDKFTVWLTKDESTAESLLEEGVFRVILLN</sequence>
<evidence type="ECO:0000259" key="1">
    <source>
        <dbReference type="Pfam" id="PF13098"/>
    </source>
</evidence>
<evidence type="ECO:0000313" key="2">
    <source>
        <dbReference type="EMBL" id="AFK06734.1"/>
    </source>
</evidence>
<dbReference type="AlphaFoldDB" id="I2F481"/>
<dbReference type="eggNOG" id="COG2143">
    <property type="taxonomic scope" value="Bacteria"/>
</dbReference>
<dbReference type="EMBL" id="CP003532">
    <property type="protein sequence ID" value="AFK06734.1"/>
    <property type="molecule type" value="Genomic_DNA"/>
</dbReference>